<dbReference type="SUPFAM" id="SSF53649">
    <property type="entry name" value="Alkaline phosphatase-like"/>
    <property type="match status" value="2"/>
</dbReference>
<dbReference type="Gene3D" id="3.30.1120.10">
    <property type="match status" value="1"/>
</dbReference>
<evidence type="ECO:0000313" key="2">
    <source>
        <dbReference type="EMBL" id="CAB3997580.1"/>
    </source>
</evidence>
<dbReference type="InterPro" id="IPR050738">
    <property type="entry name" value="Sulfatase"/>
</dbReference>
<keyword evidence="3" id="KW-1185">Reference proteome</keyword>
<evidence type="ECO:0000313" key="3">
    <source>
        <dbReference type="Proteomes" id="UP001152795"/>
    </source>
</evidence>
<dbReference type="PANTHER" id="PTHR42693:SF33">
    <property type="entry name" value="ARYLSULFATASE"/>
    <property type="match status" value="1"/>
</dbReference>
<protein>
    <submittedName>
        <fullName evidence="2">Arylsulfatase D, partial</fullName>
    </submittedName>
</protein>
<dbReference type="PANTHER" id="PTHR42693">
    <property type="entry name" value="ARYLSULFATASE FAMILY MEMBER"/>
    <property type="match status" value="1"/>
</dbReference>
<dbReference type="Gene3D" id="3.40.720.10">
    <property type="entry name" value="Alkaline Phosphatase, subunit A"/>
    <property type="match status" value="2"/>
</dbReference>
<dbReference type="OrthoDB" id="103349at2759"/>
<proteinExistence type="inferred from homology"/>
<reference evidence="2" key="1">
    <citation type="submission" date="2020-04" db="EMBL/GenBank/DDBJ databases">
        <authorList>
            <person name="Alioto T."/>
            <person name="Alioto T."/>
            <person name="Gomez Garrido J."/>
        </authorList>
    </citation>
    <scope>NUCLEOTIDE SEQUENCE</scope>
    <source>
        <strain evidence="2">A484AB</strain>
    </source>
</reference>
<gene>
    <name evidence="2" type="ORF">PACLA_8A061445</name>
</gene>
<dbReference type="Pfam" id="PF14707">
    <property type="entry name" value="Sulfatase_C"/>
    <property type="match status" value="1"/>
</dbReference>
<sequence>MVVVWGQITKPNIVLITVNQFGLSDLNNNWEYLKNIRKLSKDAIQFSHAYTQLYQTSSRAALLTGRLPVKTGMLKGNYSTPDNWGKQIQVPLFIKWPKMLHSGATINQTVTLMDVMPTILHLTNTSYSNETLNGKSLVCLIKGTTESLHSYVFHYLDVTRPSAVTHNEYKAFYSTMSDNGLVHHDPPLLFNIRNDPEETSPLSVEDYSELMANISEAREKHVENRTRKWISQFEYPILPWLFPCADFPYCHRRDVGKLKHIVFNDSILFN</sequence>
<dbReference type="GO" id="GO:0004065">
    <property type="term" value="F:arylsulfatase activity"/>
    <property type="evidence" value="ECO:0007669"/>
    <property type="project" value="TreeGrafter"/>
</dbReference>
<organism evidence="2 3">
    <name type="scientific">Paramuricea clavata</name>
    <name type="common">Red gorgonian</name>
    <name type="synonym">Violescent sea-whip</name>
    <dbReference type="NCBI Taxonomy" id="317549"/>
    <lineage>
        <taxon>Eukaryota</taxon>
        <taxon>Metazoa</taxon>
        <taxon>Cnidaria</taxon>
        <taxon>Anthozoa</taxon>
        <taxon>Octocorallia</taxon>
        <taxon>Malacalcyonacea</taxon>
        <taxon>Plexauridae</taxon>
        <taxon>Paramuricea</taxon>
    </lineage>
</organism>
<dbReference type="EMBL" id="CACRXK020003136">
    <property type="protein sequence ID" value="CAB3997580.1"/>
    <property type="molecule type" value="Genomic_DNA"/>
</dbReference>
<evidence type="ECO:0000256" key="1">
    <source>
        <dbReference type="ARBA" id="ARBA00008779"/>
    </source>
</evidence>
<dbReference type="AlphaFoldDB" id="A0A7D9DZ35"/>
<accession>A0A7D9DZ35</accession>
<comment type="similarity">
    <text evidence="1">Belongs to the sulfatase family.</text>
</comment>
<dbReference type="Proteomes" id="UP001152795">
    <property type="component" value="Unassembled WGS sequence"/>
</dbReference>
<name>A0A7D9DZ35_PARCT</name>
<dbReference type="InterPro" id="IPR017850">
    <property type="entry name" value="Alkaline_phosphatase_core_sf"/>
</dbReference>
<comment type="caution">
    <text evidence="2">The sequence shown here is derived from an EMBL/GenBank/DDBJ whole genome shotgun (WGS) entry which is preliminary data.</text>
</comment>